<dbReference type="NCBIfam" id="TIGR00225">
    <property type="entry name" value="prc"/>
    <property type="match status" value="1"/>
</dbReference>
<reference evidence="7" key="1">
    <citation type="journal article" date="2020" name="mSystems">
        <title>Genome- and Community-Level Interaction Insights into Carbon Utilization and Element Cycling Functions of Hydrothermarchaeota in Hydrothermal Sediment.</title>
        <authorList>
            <person name="Zhou Z."/>
            <person name="Liu Y."/>
            <person name="Xu W."/>
            <person name="Pan J."/>
            <person name="Luo Z.H."/>
            <person name="Li M."/>
        </authorList>
    </citation>
    <scope>NUCLEOTIDE SEQUENCE [LARGE SCALE GENOMIC DNA]</scope>
    <source>
        <strain evidence="7">SpSt-114</strain>
    </source>
</reference>
<protein>
    <submittedName>
        <fullName evidence="7">S41 family peptidase</fullName>
    </submittedName>
</protein>
<dbReference type="InterPro" id="IPR005151">
    <property type="entry name" value="Tail-specific_protease"/>
</dbReference>
<dbReference type="InterPro" id="IPR001478">
    <property type="entry name" value="PDZ"/>
</dbReference>
<dbReference type="FunFam" id="3.90.226.10:FF:000029">
    <property type="entry name" value="Peptidase, S41 family"/>
    <property type="match status" value="1"/>
</dbReference>
<dbReference type="GO" id="GO:0008236">
    <property type="term" value="F:serine-type peptidase activity"/>
    <property type="evidence" value="ECO:0007669"/>
    <property type="project" value="UniProtKB-KW"/>
</dbReference>
<dbReference type="SUPFAM" id="SSF50156">
    <property type="entry name" value="PDZ domain-like"/>
    <property type="match status" value="1"/>
</dbReference>
<dbReference type="Gene3D" id="2.30.42.10">
    <property type="match status" value="1"/>
</dbReference>
<dbReference type="GO" id="GO:0030288">
    <property type="term" value="C:outer membrane-bounded periplasmic space"/>
    <property type="evidence" value="ECO:0007669"/>
    <property type="project" value="TreeGrafter"/>
</dbReference>
<feature type="domain" description="PDZ" evidence="6">
    <location>
        <begin position="86"/>
        <end position="154"/>
    </location>
</feature>
<evidence type="ECO:0000313" key="7">
    <source>
        <dbReference type="EMBL" id="HHO73195.1"/>
    </source>
</evidence>
<organism evidence="7">
    <name type="scientific">Thermocrinis ruber</name>
    <dbReference type="NCBI Taxonomy" id="75906"/>
    <lineage>
        <taxon>Bacteria</taxon>
        <taxon>Pseudomonadati</taxon>
        <taxon>Aquificota</taxon>
        <taxon>Aquificia</taxon>
        <taxon>Aquificales</taxon>
        <taxon>Aquificaceae</taxon>
        <taxon>Thermocrinis</taxon>
    </lineage>
</organism>
<dbReference type="Pfam" id="PF00595">
    <property type="entry name" value="PDZ"/>
    <property type="match status" value="1"/>
</dbReference>
<sequence>MGTLNRFKIFGVALITFALGFIVGFASQGKQSEDEYKYLRMFTDVLRIIKENYVEPVSTKDLMYGALNGMTKSLDPFSSFFTPKQYESFRQETEGEFGGVGIEIGMEKGRPVVISPIEGTPAFKAGIKPGDVILEIDGEDTSNMSLVDVVQRIRGKVGTKVQLTIYRKGMEKPMKIELERALIKIESVKWTTLGDVGYIKLSQFNENVGVQVEKALKELTSQRVKGIILDLRNDPGGLLGEAVNVASLFLPEGKLVVYTRGRNGETQKYFARRKPVVPDDLPVIVLINKGSASASEIVAGALQDYKRAIILGEKSFGKASVQNIIPLEDGSALKLTVAYYYTPLGRLIHHKGIVPDVQVAMDEKQEEALQEAIRQKKLEGKNGLILLPEKDPQLSKAIELIRSGQALKKVANL</sequence>
<dbReference type="PANTHER" id="PTHR32060">
    <property type="entry name" value="TAIL-SPECIFIC PROTEASE"/>
    <property type="match status" value="1"/>
</dbReference>
<evidence type="ECO:0000259" key="6">
    <source>
        <dbReference type="PROSITE" id="PS50106"/>
    </source>
</evidence>
<name>A0A7C5WZV9_9AQUI</name>
<gene>
    <name evidence="7" type="ORF">ENN04_00970</name>
</gene>
<dbReference type="InterPro" id="IPR036034">
    <property type="entry name" value="PDZ_sf"/>
</dbReference>
<dbReference type="InterPro" id="IPR029045">
    <property type="entry name" value="ClpP/crotonase-like_dom_sf"/>
</dbReference>
<dbReference type="AlphaFoldDB" id="A0A7C5WZV9"/>
<keyword evidence="3 5" id="KW-0378">Hydrolase</keyword>
<dbReference type="Pfam" id="PF22694">
    <property type="entry name" value="CtpB_N-like"/>
    <property type="match status" value="1"/>
</dbReference>
<keyword evidence="2 5" id="KW-0645">Protease</keyword>
<dbReference type="CDD" id="cd07560">
    <property type="entry name" value="Peptidase_S41_CPP"/>
    <property type="match status" value="1"/>
</dbReference>
<dbReference type="GO" id="GO:0004175">
    <property type="term" value="F:endopeptidase activity"/>
    <property type="evidence" value="ECO:0007669"/>
    <property type="project" value="TreeGrafter"/>
</dbReference>
<evidence type="ECO:0000256" key="1">
    <source>
        <dbReference type="ARBA" id="ARBA00009179"/>
    </source>
</evidence>
<dbReference type="InterPro" id="IPR004447">
    <property type="entry name" value="Peptidase_S41A"/>
</dbReference>
<dbReference type="GO" id="GO:0007165">
    <property type="term" value="P:signal transduction"/>
    <property type="evidence" value="ECO:0007669"/>
    <property type="project" value="TreeGrafter"/>
</dbReference>
<dbReference type="PROSITE" id="PS50106">
    <property type="entry name" value="PDZ"/>
    <property type="match status" value="1"/>
</dbReference>
<dbReference type="SMART" id="SM00228">
    <property type="entry name" value="PDZ"/>
    <property type="match status" value="1"/>
</dbReference>
<dbReference type="FunFam" id="2.30.42.10:FF:000063">
    <property type="entry name" value="Peptidase, S41 family"/>
    <property type="match status" value="1"/>
</dbReference>
<dbReference type="EMBL" id="DSAC01000011">
    <property type="protein sequence ID" value="HHO73195.1"/>
    <property type="molecule type" value="Genomic_DNA"/>
</dbReference>
<dbReference type="Gene3D" id="3.90.226.10">
    <property type="entry name" value="2-enoyl-CoA Hydratase, Chain A, domain 1"/>
    <property type="match status" value="1"/>
</dbReference>
<evidence type="ECO:0000256" key="3">
    <source>
        <dbReference type="ARBA" id="ARBA00022801"/>
    </source>
</evidence>
<accession>A0A7C5WZV9</accession>
<comment type="caution">
    <text evidence="7">The sequence shown here is derived from an EMBL/GenBank/DDBJ whole genome shotgun (WGS) entry which is preliminary data.</text>
</comment>
<dbReference type="PANTHER" id="PTHR32060:SF30">
    <property type="entry name" value="CARBOXY-TERMINAL PROCESSING PROTEASE CTPA"/>
    <property type="match status" value="1"/>
</dbReference>
<proteinExistence type="inferred from homology"/>
<comment type="similarity">
    <text evidence="1 5">Belongs to the peptidase S41A family.</text>
</comment>
<dbReference type="Gene3D" id="3.30.750.44">
    <property type="match status" value="1"/>
</dbReference>
<keyword evidence="4 5" id="KW-0720">Serine protease</keyword>
<dbReference type="Pfam" id="PF03572">
    <property type="entry name" value="Peptidase_S41"/>
    <property type="match status" value="1"/>
</dbReference>
<dbReference type="InterPro" id="IPR055210">
    <property type="entry name" value="CtpA/B_N"/>
</dbReference>
<dbReference type="CDD" id="cd06782">
    <property type="entry name" value="cpPDZ_CPP-like"/>
    <property type="match status" value="1"/>
</dbReference>
<dbReference type="SMART" id="SM00245">
    <property type="entry name" value="TSPc"/>
    <property type="match status" value="1"/>
</dbReference>
<evidence type="ECO:0000256" key="4">
    <source>
        <dbReference type="ARBA" id="ARBA00022825"/>
    </source>
</evidence>
<dbReference type="GO" id="GO:0006508">
    <property type="term" value="P:proteolysis"/>
    <property type="evidence" value="ECO:0007669"/>
    <property type="project" value="UniProtKB-KW"/>
</dbReference>
<evidence type="ECO:0000256" key="5">
    <source>
        <dbReference type="RuleBase" id="RU004404"/>
    </source>
</evidence>
<evidence type="ECO:0000256" key="2">
    <source>
        <dbReference type="ARBA" id="ARBA00022670"/>
    </source>
</evidence>
<dbReference type="SUPFAM" id="SSF52096">
    <property type="entry name" value="ClpP/crotonase"/>
    <property type="match status" value="1"/>
</dbReference>